<keyword evidence="1" id="KW-0812">Transmembrane</keyword>
<comment type="caution">
    <text evidence="2">The sequence shown here is derived from an EMBL/GenBank/DDBJ whole genome shotgun (WGS) entry which is preliminary data.</text>
</comment>
<gene>
    <name evidence="2" type="ORF">FJY68_13890</name>
</gene>
<dbReference type="EMBL" id="VGIR01000171">
    <property type="protein sequence ID" value="MBM3332914.1"/>
    <property type="molecule type" value="Genomic_DNA"/>
</dbReference>
<dbReference type="AlphaFoldDB" id="A0A937XI31"/>
<name>A0A937XI31_UNCW3</name>
<evidence type="ECO:0008006" key="4">
    <source>
        <dbReference type="Google" id="ProtNLM"/>
    </source>
</evidence>
<evidence type="ECO:0000313" key="2">
    <source>
        <dbReference type="EMBL" id="MBM3332914.1"/>
    </source>
</evidence>
<proteinExistence type="predicted"/>
<protein>
    <recommendedName>
        <fullName evidence="4">Transposase IS4-like domain-containing protein</fullName>
    </recommendedName>
</protein>
<keyword evidence="1" id="KW-0472">Membrane</keyword>
<organism evidence="2 3">
    <name type="scientific">candidate division WOR-3 bacterium</name>
    <dbReference type="NCBI Taxonomy" id="2052148"/>
    <lineage>
        <taxon>Bacteria</taxon>
        <taxon>Bacteria division WOR-3</taxon>
    </lineage>
</organism>
<evidence type="ECO:0000256" key="1">
    <source>
        <dbReference type="SAM" id="Phobius"/>
    </source>
</evidence>
<feature type="transmembrane region" description="Helical" evidence="1">
    <location>
        <begin position="466"/>
        <end position="485"/>
    </location>
</feature>
<accession>A0A937XI31</accession>
<sequence>MPRRRLTDSDVAARASMLGTVLQLCRRDDAAVVKALHENRTVDDVEALDKVTFFDQFFTLLRSLNVLQLLEALDPGLRVRASISWVAMLGVYTMRIVLGIPSIPQTEGLVLTDPALMALFGMAAFVRQGVTRRGLSRAHDLPEVRGAFSGEVIVDTLVKVSLTALSRTFNAVIGILAQAGFFPKKVHAVVDCTDLEATPKYRTLDGSPVSSVTRKKRPKHSNNRHAPKVATTVWGWKIWLMFCPTSGIPIAIYVDRINVDDRAWMWALVVQGKANLGEGRLASVSFDRGFWDGQELYLTAREVPFFIPGRSDLGITKEARQMATEAYQRYQKGLPLRGAIVAVRPVTLVTGKGKHRREEQKDLIVIGLKDIDCDTYAEQPPESRVHSKSFVANKLNAAVVMEDPSYPNPSDEEKLLTILTCAALETPRDVLFAYDRFDDRSVIENSGNKEAKQAWCLQAPLEKSEAAVYLNAFMVFMMMALMAAFRARQAAEEKACARGQDTGMERYRREIERANRDKVLVREGDCYAILWTWELAVLAGLQLRHHAAESVEAILERYGVASGREGAGGPSP</sequence>
<keyword evidence="1" id="KW-1133">Transmembrane helix</keyword>
<evidence type="ECO:0000313" key="3">
    <source>
        <dbReference type="Proteomes" id="UP000779900"/>
    </source>
</evidence>
<reference evidence="2" key="1">
    <citation type="submission" date="2019-03" db="EMBL/GenBank/DDBJ databases">
        <title>Lake Tanganyika Metagenome-Assembled Genomes (MAGs).</title>
        <authorList>
            <person name="Tran P."/>
        </authorList>
    </citation>
    <scope>NUCLEOTIDE SEQUENCE</scope>
    <source>
        <strain evidence="2">K_DeepCast_150m_m2_040</strain>
    </source>
</reference>
<dbReference type="Proteomes" id="UP000779900">
    <property type="component" value="Unassembled WGS sequence"/>
</dbReference>